<sequence length="92" mass="9797">MDRRTAVRLDGRAVRQELAGVLENDDAVAEQAPALFAEGRHGLGGFAIDGIGWRAGDSVLAHLGFTPVGGCVKAHKVGLERYLRSNENGSLR</sequence>
<dbReference type="AlphaFoldDB" id="A0A7W7H4J5"/>
<accession>A0A7W7H4J5</accession>
<keyword evidence="2" id="KW-1185">Reference proteome</keyword>
<organism evidence="1 2">
    <name type="scientific">Actinoplanes octamycinicus</name>
    <dbReference type="NCBI Taxonomy" id="135948"/>
    <lineage>
        <taxon>Bacteria</taxon>
        <taxon>Bacillati</taxon>
        <taxon>Actinomycetota</taxon>
        <taxon>Actinomycetes</taxon>
        <taxon>Micromonosporales</taxon>
        <taxon>Micromonosporaceae</taxon>
        <taxon>Actinoplanes</taxon>
    </lineage>
</organism>
<dbReference type="EMBL" id="JACHNB010000001">
    <property type="protein sequence ID" value="MBB4743527.1"/>
    <property type="molecule type" value="Genomic_DNA"/>
</dbReference>
<dbReference type="Proteomes" id="UP000546162">
    <property type="component" value="Unassembled WGS sequence"/>
</dbReference>
<name>A0A7W7H4J5_9ACTN</name>
<comment type="caution">
    <text evidence="1">The sequence shown here is derived from an EMBL/GenBank/DDBJ whole genome shotgun (WGS) entry which is preliminary data.</text>
</comment>
<reference evidence="1 2" key="1">
    <citation type="submission" date="2020-08" db="EMBL/GenBank/DDBJ databases">
        <title>Sequencing the genomes of 1000 actinobacteria strains.</title>
        <authorList>
            <person name="Klenk H.-P."/>
        </authorList>
    </citation>
    <scope>NUCLEOTIDE SEQUENCE [LARGE SCALE GENOMIC DNA]</scope>
    <source>
        <strain evidence="1 2">DSM 45809</strain>
    </source>
</reference>
<proteinExistence type="predicted"/>
<gene>
    <name evidence="1" type="ORF">BJY16_006986</name>
</gene>
<evidence type="ECO:0000313" key="2">
    <source>
        <dbReference type="Proteomes" id="UP000546162"/>
    </source>
</evidence>
<protein>
    <submittedName>
        <fullName evidence="1">Uncharacterized protein</fullName>
    </submittedName>
</protein>
<evidence type="ECO:0000313" key="1">
    <source>
        <dbReference type="EMBL" id="MBB4743527.1"/>
    </source>
</evidence>